<evidence type="ECO:0000313" key="6">
    <source>
        <dbReference type="WBParaSite" id="maker-uti_cns_0045485-snap-gene-2.4-mRNA-1"/>
    </source>
</evidence>
<evidence type="ECO:0000256" key="3">
    <source>
        <dbReference type="SAM" id="SignalP"/>
    </source>
</evidence>
<dbReference type="WBParaSite" id="maker-uti_cns_0000523-snap-gene-0.3-mRNA-1">
    <property type="protein sequence ID" value="maker-uti_cns_0000523-snap-gene-0.3-mRNA-1"/>
    <property type="gene ID" value="maker-uti_cns_0000523-snap-gene-0.3"/>
</dbReference>
<dbReference type="AlphaFoldDB" id="A0A1I8G0L0"/>
<sequence>MLTCITYFKLLLGTEFVTTGAGEKTWQSSSFKEYTKGPFICGIGGSQLDGAFKSADEGSAADKGYHWLAVQLRSTVWTDGFVISLTFDIAPPSNISSNTSAKVRCNVSCIDSLASIKLIHLSTNRTLATGNETYVIDSVNEEDYGVYACSVGGVVVSSGYLSVASKETKELQRPSSPELTQFYIYILMAVSSILLIAVVAGAIFACRKMAIGSHQTLERKLATVRHSTEKVSNEEPPTPDNGV</sequence>
<dbReference type="InterPro" id="IPR013783">
    <property type="entry name" value="Ig-like_fold"/>
</dbReference>
<keyword evidence="2" id="KW-0472">Membrane</keyword>
<proteinExistence type="predicted"/>
<feature type="transmembrane region" description="Helical" evidence="2">
    <location>
        <begin position="182"/>
        <end position="205"/>
    </location>
</feature>
<dbReference type="WBParaSite" id="maker-uti_cns_0045485-snap-gene-2.4-mRNA-1">
    <property type="protein sequence ID" value="maker-uti_cns_0045485-snap-gene-2.4-mRNA-1"/>
    <property type="gene ID" value="maker-uti_cns_0045485-snap-gene-2.4"/>
</dbReference>
<evidence type="ECO:0000313" key="4">
    <source>
        <dbReference type="Proteomes" id="UP000095280"/>
    </source>
</evidence>
<evidence type="ECO:0000256" key="2">
    <source>
        <dbReference type="SAM" id="Phobius"/>
    </source>
</evidence>
<feature type="chain" id="PRO_5009845579" evidence="3">
    <location>
        <begin position="23"/>
        <end position="243"/>
    </location>
</feature>
<evidence type="ECO:0000313" key="5">
    <source>
        <dbReference type="WBParaSite" id="maker-uti_cns_0000523-snap-gene-0.3-mRNA-1"/>
    </source>
</evidence>
<accession>A0A1I8G0L0</accession>
<dbReference type="Gene3D" id="2.60.40.10">
    <property type="entry name" value="Immunoglobulins"/>
    <property type="match status" value="1"/>
</dbReference>
<organism evidence="4 5">
    <name type="scientific">Macrostomum lignano</name>
    <dbReference type="NCBI Taxonomy" id="282301"/>
    <lineage>
        <taxon>Eukaryota</taxon>
        <taxon>Metazoa</taxon>
        <taxon>Spiralia</taxon>
        <taxon>Lophotrochozoa</taxon>
        <taxon>Platyhelminthes</taxon>
        <taxon>Rhabditophora</taxon>
        <taxon>Macrostomorpha</taxon>
        <taxon>Macrostomida</taxon>
        <taxon>Macrostomidae</taxon>
        <taxon>Macrostomum</taxon>
    </lineage>
</organism>
<feature type="region of interest" description="Disordered" evidence="1">
    <location>
        <begin position="224"/>
        <end position="243"/>
    </location>
</feature>
<feature type="compositionally biased region" description="Basic and acidic residues" evidence="1">
    <location>
        <begin position="224"/>
        <end position="233"/>
    </location>
</feature>
<keyword evidence="3" id="KW-0732">Signal</keyword>
<feature type="signal peptide" evidence="3">
    <location>
        <begin position="1"/>
        <end position="22"/>
    </location>
</feature>
<keyword evidence="2" id="KW-0812">Transmembrane</keyword>
<name>A0A1I8G0L0_9PLAT</name>
<keyword evidence="2" id="KW-1133">Transmembrane helix</keyword>
<evidence type="ECO:0000256" key="1">
    <source>
        <dbReference type="SAM" id="MobiDB-lite"/>
    </source>
</evidence>
<dbReference type="Proteomes" id="UP000095280">
    <property type="component" value="Unplaced"/>
</dbReference>
<protein>
    <submittedName>
        <fullName evidence="5 6">Ig-like domain-containing protein</fullName>
    </submittedName>
</protein>
<reference evidence="5 6" key="1">
    <citation type="submission" date="2016-11" db="UniProtKB">
        <authorList>
            <consortium name="WormBaseParasite"/>
        </authorList>
    </citation>
    <scope>IDENTIFICATION</scope>
</reference>
<keyword evidence="4" id="KW-1185">Reference proteome</keyword>